<accession>A0A101KU07</accession>
<dbReference type="OrthoDB" id="8266067at2"/>
<proteinExistence type="predicted"/>
<evidence type="ECO:0000313" key="1">
    <source>
        <dbReference type="EMBL" id="KUM26880.1"/>
    </source>
</evidence>
<dbReference type="EMBL" id="LPWA01000101">
    <property type="protein sequence ID" value="KUM26880.1"/>
    <property type="molecule type" value="Genomic_DNA"/>
</dbReference>
<organism evidence="1 2">
    <name type="scientific">Rhizobium loti</name>
    <name type="common">Mesorhizobium loti</name>
    <dbReference type="NCBI Taxonomy" id="381"/>
    <lineage>
        <taxon>Bacteria</taxon>
        <taxon>Pseudomonadati</taxon>
        <taxon>Pseudomonadota</taxon>
        <taxon>Alphaproteobacteria</taxon>
        <taxon>Hyphomicrobiales</taxon>
        <taxon>Phyllobacteriaceae</taxon>
        <taxon>Mesorhizobium</taxon>
    </lineage>
</organism>
<gene>
    <name evidence="1" type="ORF">AU467_19315</name>
</gene>
<evidence type="ECO:0000313" key="2">
    <source>
        <dbReference type="Proteomes" id="UP000053176"/>
    </source>
</evidence>
<dbReference type="Proteomes" id="UP000053176">
    <property type="component" value="Unassembled WGS sequence"/>
</dbReference>
<dbReference type="AlphaFoldDB" id="A0A101KU07"/>
<evidence type="ECO:0008006" key="3">
    <source>
        <dbReference type="Google" id="ProtNLM"/>
    </source>
</evidence>
<name>A0A101KU07_RHILI</name>
<reference evidence="1 2" key="1">
    <citation type="submission" date="2015-12" db="EMBL/GenBank/DDBJ databases">
        <title>Draft genome sequence of Mesorhizobium sp. UFLA 01-765, a multitolerant efficient symbiont and plant-growth promoting strain isolated from Zn-mining soil using Leucaena leucocephala as a trap plant.</title>
        <authorList>
            <person name="Rangel W.M."/>
            <person name="Thijs S."/>
            <person name="Longatti S.M."/>
            <person name="Moreira F.M."/>
            <person name="Weyens N."/>
            <person name="Vangronsveld J."/>
            <person name="Van Hamme J.D."/>
            <person name="Bottos E.M."/>
            <person name="Rineau F."/>
        </authorList>
    </citation>
    <scope>NUCLEOTIDE SEQUENCE [LARGE SCALE GENOMIC DNA]</scope>
    <source>
        <strain evidence="1 2">UFLA 01-765</strain>
    </source>
</reference>
<protein>
    <recommendedName>
        <fullName evidence="3">ParB/Sulfiredoxin domain-containing protein</fullName>
    </recommendedName>
</protein>
<comment type="caution">
    <text evidence="1">The sequence shown here is derived from an EMBL/GenBank/DDBJ whole genome shotgun (WGS) entry which is preliminary data.</text>
</comment>
<sequence>MAIRNLPLGLLVVNRANDRHGELENETAAIAWLFKEREQHMRNLAKDIVDRGEIYEIPLVSPEKEKFIVFDGNRRVTCLKLLDDPRRAPTGELQAFFREQRARWDGPFPKNFQCQIEADRDRIDEILFRRHTGTQNGVGQSTWDDRMKATFVARTGKGSGPSVADEIEKRLSDAHLLPSRRKIPRSTLNRLLSAEPFRNRVGISMKGGRFEFTHDEATSLGALARIANDLASREVVLGHLWDTDGKEAYLNKLENEGILPTPNRAITKDGSAKDAPKIAKAKPTAKAVPAIRSTLIPQKDFGLTWPGRLQRHHQIWEELQFHLDLRKHPNAVSVLLRVLLELALENYIKEGRVSVHDNDKLAMRLEKAGLHLQAAGKIDNKQMEVIRKFKQGDKLVSADTLNRYVHSPNFAPSPEHLMSMWDSLADVIVLCLKI</sequence>